<evidence type="ECO:0000313" key="1">
    <source>
        <dbReference type="EMBL" id="PBK88616.1"/>
    </source>
</evidence>
<keyword evidence="2" id="KW-1185">Reference proteome</keyword>
<evidence type="ECO:0000313" key="2">
    <source>
        <dbReference type="Proteomes" id="UP000217790"/>
    </source>
</evidence>
<organism evidence="1 2">
    <name type="scientific">Armillaria gallica</name>
    <name type="common">Bulbous honey fungus</name>
    <name type="synonym">Armillaria bulbosa</name>
    <dbReference type="NCBI Taxonomy" id="47427"/>
    <lineage>
        <taxon>Eukaryota</taxon>
        <taxon>Fungi</taxon>
        <taxon>Dikarya</taxon>
        <taxon>Basidiomycota</taxon>
        <taxon>Agaricomycotina</taxon>
        <taxon>Agaricomycetes</taxon>
        <taxon>Agaricomycetidae</taxon>
        <taxon>Agaricales</taxon>
        <taxon>Marasmiineae</taxon>
        <taxon>Physalacriaceae</taxon>
        <taxon>Armillaria</taxon>
    </lineage>
</organism>
<sequence>YFILYNIWASDIDYFSVKFGELSSEWLGLMSDSFKKNIYKQYTLEQIRDYIRRRLCNVYPDYFKFRANANVKGIFSKIFTGSVVFNKVYRTCPKGHQSHMIESYDCSFYLGETGELHWITIQNFFNICNNKPVSQECNMCGCSMKEIDMFMYAPNMIAVIVSQIATPADHTLHININDNATQYVLCGIIYYGESYFTA</sequence>
<dbReference type="Proteomes" id="UP000217790">
    <property type="component" value="Unassembled WGS sequence"/>
</dbReference>
<feature type="non-terminal residue" evidence="1">
    <location>
        <position position="1"/>
    </location>
</feature>
<dbReference type="EMBL" id="KZ293672">
    <property type="protein sequence ID" value="PBK88616.1"/>
    <property type="molecule type" value="Genomic_DNA"/>
</dbReference>
<accession>A0A2H3DME0</accession>
<reference evidence="2" key="1">
    <citation type="journal article" date="2017" name="Nat. Ecol. Evol.">
        <title>Genome expansion and lineage-specific genetic innovations in the forest pathogenic fungi Armillaria.</title>
        <authorList>
            <person name="Sipos G."/>
            <person name="Prasanna A.N."/>
            <person name="Walter M.C."/>
            <person name="O'Connor E."/>
            <person name="Balint B."/>
            <person name="Krizsan K."/>
            <person name="Kiss B."/>
            <person name="Hess J."/>
            <person name="Varga T."/>
            <person name="Slot J."/>
            <person name="Riley R."/>
            <person name="Boka B."/>
            <person name="Rigling D."/>
            <person name="Barry K."/>
            <person name="Lee J."/>
            <person name="Mihaltcheva S."/>
            <person name="LaButti K."/>
            <person name="Lipzen A."/>
            <person name="Waldron R."/>
            <person name="Moloney N.M."/>
            <person name="Sperisen C."/>
            <person name="Kredics L."/>
            <person name="Vagvoelgyi C."/>
            <person name="Patrignani A."/>
            <person name="Fitzpatrick D."/>
            <person name="Nagy I."/>
            <person name="Doyle S."/>
            <person name="Anderson J.B."/>
            <person name="Grigoriev I.V."/>
            <person name="Gueldener U."/>
            <person name="Muensterkoetter M."/>
            <person name="Nagy L.G."/>
        </authorList>
    </citation>
    <scope>NUCLEOTIDE SEQUENCE [LARGE SCALE GENOMIC DNA]</scope>
    <source>
        <strain evidence="2">Ar21-2</strain>
    </source>
</reference>
<dbReference type="OrthoDB" id="2629491at2759"/>
<name>A0A2H3DME0_ARMGA</name>
<proteinExistence type="predicted"/>
<dbReference type="AlphaFoldDB" id="A0A2H3DME0"/>
<gene>
    <name evidence="1" type="ORF">ARMGADRAFT_937042</name>
</gene>
<protein>
    <submittedName>
        <fullName evidence="1">Uncharacterized protein</fullName>
    </submittedName>
</protein>
<dbReference type="InParanoid" id="A0A2H3DME0"/>